<feature type="transmembrane region" description="Helical" evidence="6">
    <location>
        <begin position="111"/>
        <end position="130"/>
    </location>
</feature>
<feature type="transmembrane region" description="Helical" evidence="6">
    <location>
        <begin position="85"/>
        <end position="104"/>
    </location>
</feature>
<evidence type="ECO:0000256" key="3">
    <source>
        <dbReference type="ARBA" id="ARBA00022692"/>
    </source>
</evidence>
<sequence length="328" mass="34455">MSIRFPLLLGAFILIAGLGLSMMLADYHLRLLNLAVISAIAVIGLNFAFGYAGLISLGHAAFVGAGAYGVALLTTLLAWSPWLALPAAVAGTALLAMLIGVPLLRLKGHYLALATLGFNVCFSIVAANWIEVTGGTNGISRIPELQIAGHALGNERSYLWFALVVLAASATVAALIHASRHGRAMIAVRDDETASSMTGIDVPRAKLAAFLLSSVYAAVAGGLFACHMRFISPEDFNYAHSITYLAMLVVGGEGSIVGAILGALLVTFLPEWLRFLGSAYLAFFGLFVLAILIFLPSGLAGIRRPASFSRDGRIKTLALVGASREARQ</sequence>
<feature type="transmembrane region" description="Helical" evidence="6">
    <location>
        <begin position="61"/>
        <end position="79"/>
    </location>
</feature>
<dbReference type="EMBL" id="LUUB01000015">
    <property type="protein sequence ID" value="OAF16439.1"/>
    <property type="molecule type" value="Genomic_DNA"/>
</dbReference>
<accession>A0A176Z6U0</accession>
<keyword evidence="4 6" id="KW-1133">Transmembrane helix</keyword>
<organism evidence="7 8">
    <name type="scientific">Bradyrhizobium centrolobii</name>
    <dbReference type="NCBI Taxonomy" id="1505087"/>
    <lineage>
        <taxon>Bacteria</taxon>
        <taxon>Pseudomonadati</taxon>
        <taxon>Pseudomonadota</taxon>
        <taxon>Alphaproteobacteria</taxon>
        <taxon>Hyphomicrobiales</taxon>
        <taxon>Nitrobacteraceae</taxon>
        <taxon>Bradyrhizobium</taxon>
    </lineage>
</organism>
<dbReference type="InterPro" id="IPR001851">
    <property type="entry name" value="ABC_transp_permease"/>
</dbReference>
<evidence type="ECO:0000313" key="7">
    <source>
        <dbReference type="EMBL" id="OAF16439.1"/>
    </source>
</evidence>
<feature type="transmembrane region" description="Helical" evidence="6">
    <location>
        <begin position="158"/>
        <end position="176"/>
    </location>
</feature>
<feature type="transmembrane region" description="Helical" evidence="6">
    <location>
        <begin position="280"/>
        <end position="302"/>
    </location>
</feature>
<dbReference type="STRING" id="1505087.AYJ54_38175"/>
<evidence type="ECO:0000256" key="6">
    <source>
        <dbReference type="SAM" id="Phobius"/>
    </source>
</evidence>
<keyword evidence="3 6" id="KW-0812">Transmembrane</keyword>
<name>A0A176Z6U0_9BRAD</name>
<dbReference type="Proteomes" id="UP000076959">
    <property type="component" value="Unassembled WGS sequence"/>
</dbReference>
<feature type="transmembrane region" description="Helical" evidence="6">
    <location>
        <begin position="207"/>
        <end position="230"/>
    </location>
</feature>
<keyword evidence="8" id="KW-1185">Reference proteome</keyword>
<reference evidence="7 8" key="1">
    <citation type="submission" date="2016-03" db="EMBL/GenBank/DDBJ databases">
        <title>Draft Genome Sequence of the Strain BR 10245 (Bradyrhizobium sp.) isolated from nodules of Centrolobium paraense.</title>
        <authorList>
            <person name="Simoes-Araujo J.L.Sr."/>
            <person name="Barauna A.C."/>
            <person name="Silva K."/>
            <person name="Zilli J.E."/>
        </authorList>
    </citation>
    <scope>NUCLEOTIDE SEQUENCE [LARGE SCALE GENOMIC DNA]</scope>
    <source>
        <strain evidence="7 8">BR 10245</strain>
    </source>
</reference>
<keyword evidence="5 6" id="KW-0472">Membrane</keyword>
<evidence type="ECO:0000256" key="4">
    <source>
        <dbReference type="ARBA" id="ARBA00022989"/>
    </source>
</evidence>
<feature type="transmembrane region" description="Helical" evidence="6">
    <location>
        <begin position="242"/>
        <end position="268"/>
    </location>
</feature>
<feature type="transmembrane region" description="Helical" evidence="6">
    <location>
        <begin position="31"/>
        <end position="54"/>
    </location>
</feature>
<evidence type="ECO:0000256" key="2">
    <source>
        <dbReference type="ARBA" id="ARBA00022475"/>
    </source>
</evidence>
<dbReference type="CDD" id="cd06581">
    <property type="entry name" value="TM_PBP1_LivM_like"/>
    <property type="match status" value="1"/>
</dbReference>
<gene>
    <name evidence="7" type="ORF">AYJ54_38175</name>
</gene>
<dbReference type="Pfam" id="PF02653">
    <property type="entry name" value="BPD_transp_2"/>
    <property type="match status" value="1"/>
</dbReference>
<dbReference type="InterPro" id="IPR043428">
    <property type="entry name" value="LivM-like"/>
</dbReference>
<feature type="transmembrane region" description="Helical" evidence="6">
    <location>
        <begin position="7"/>
        <end position="25"/>
    </location>
</feature>
<proteinExistence type="predicted"/>
<protein>
    <recommendedName>
        <fullName evidence="9">Branched-chain amino acid ABC transporter permease</fullName>
    </recommendedName>
</protein>
<dbReference type="GO" id="GO:0015658">
    <property type="term" value="F:branched-chain amino acid transmembrane transporter activity"/>
    <property type="evidence" value="ECO:0007669"/>
    <property type="project" value="InterPro"/>
</dbReference>
<comment type="subcellular location">
    <subcellularLocation>
        <location evidence="1">Cell membrane</location>
        <topology evidence="1">Multi-pass membrane protein</topology>
    </subcellularLocation>
</comment>
<evidence type="ECO:0000313" key="8">
    <source>
        <dbReference type="Proteomes" id="UP000076959"/>
    </source>
</evidence>
<dbReference type="PANTHER" id="PTHR30482">
    <property type="entry name" value="HIGH-AFFINITY BRANCHED-CHAIN AMINO ACID TRANSPORT SYSTEM PERMEASE"/>
    <property type="match status" value="1"/>
</dbReference>
<evidence type="ECO:0000256" key="5">
    <source>
        <dbReference type="ARBA" id="ARBA00023136"/>
    </source>
</evidence>
<keyword evidence="2" id="KW-1003">Cell membrane</keyword>
<dbReference type="GO" id="GO:0005886">
    <property type="term" value="C:plasma membrane"/>
    <property type="evidence" value="ECO:0007669"/>
    <property type="project" value="UniProtKB-SubCell"/>
</dbReference>
<dbReference type="AlphaFoldDB" id="A0A176Z6U0"/>
<evidence type="ECO:0008006" key="9">
    <source>
        <dbReference type="Google" id="ProtNLM"/>
    </source>
</evidence>
<dbReference type="PANTHER" id="PTHR30482:SF10">
    <property type="entry name" value="HIGH-AFFINITY BRANCHED-CHAIN AMINO ACID TRANSPORT PROTEIN BRAE"/>
    <property type="match status" value="1"/>
</dbReference>
<comment type="caution">
    <text evidence="7">The sequence shown here is derived from an EMBL/GenBank/DDBJ whole genome shotgun (WGS) entry which is preliminary data.</text>
</comment>
<evidence type="ECO:0000256" key="1">
    <source>
        <dbReference type="ARBA" id="ARBA00004651"/>
    </source>
</evidence>